<dbReference type="Gene3D" id="3.40.50.300">
    <property type="entry name" value="P-loop containing nucleotide triphosphate hydrolases"/>
    <property type="match status" value="1"/>
</dbReference>
<evidence type="ECO:0000313" key="7">
    <source>
        <dbReference type="Proteomes" id="UP000007963"/>
    </source>
</evidence>
<proteinExistence type="predicted"/>
<dbReference type="RefSeq" id="XP_001210290.1">
    <property type="nucleotide sequence ID" value="XM_001210290.1"/>
</dbReference>
<dbReference type="InterPro" id="IPR002110">
    <property type="entry name" value="Ankyrin_rpt"/>
</dbReference>
<dbReference type="SMART" id="SM00248">
    <property type="entry name" value="ANK"/>
    <property type="match status" value="12"/>
</dbReference>
<dbReference type="InterPro" id="IPR035994">
    <property type="entry name" value="Nucleoside_phosphorylase_sf"/>
</dbReference>
<keyword evidence="1" id="KW-0677">Repeat</keyword>
<dbReference type="EMBL" id="CH476594">
    <property type="protein sequence ID" value="EAU38850.1"/>
    <property type="molecule type" value="Genomic_DNA"/>
</dbReference>
<dbReference type="GeneID" id="4354953"/>
<dbReference type="PROSITE" id="PS50297">
    <property type="entry name" value="ANK_REP_REGION"/>
    <property type="match status" value="4"/>
</dbReference>
<keyword evidence="2 3" id="KW-0040">ANK repeat</keyword>
<dbReference type="Proteomes" id="UP000007963">
    <property type="component" value="Unassembled WGS sequence"/>
</dbReference>
<dbReference type="InterPro" id="IPR036770">
    <property type="entry name" value="Ankyrin_rpt-contain_sf"/>
</dbReference>
<evidence type="ECO:0000256" key="1">
    <source>
        <dbReference type="ARBA" id="ARBA00022737"/>
    </source>
</evidence>
<organism evidence="6 7">
    <name type="scientific">Aspergillus terreus (strain NIH 2624 / FGSC A1156)</name>
    <dbReference type="NCBI Taxonomy" id="341663"/>
    <lineage>
        <taxon>Eukaryota</taxon>
        <taxon>Fungi</taxon>
        <taxon>Dikarya</taxon>
        <taxon>Ascomycota</taxon>
        <taxon>Pezizomycotina</taxon>
        <taxon>Eurotiomycetes</taxon>
        <taxon>Eurotiomycetidae</taxon>
        <taxon>Eurotiales</taxon>
        <taxon>Aspergillaceae</taxon>
        <taxon>Aspergillus</taxon>
        <taxon>Aspergillus subgen. Circumdati</taxon>
    </lineage>
</organism>
<dbReference type="Pfam" id="PF24883">
    <property type="entry name" value="NPHP3_N"/>
    <property type="match status" value="1"/>
</dbReference>
<dbReference type="PANTHER" id="PTHR24198">
    <property type="entry name" value="ANKYRIN REPEAT AND PROTEIN KINASE DOMAIN-CONTAINING PROTEIN"/>
    <property type="match status" value="1"/>
</dbReference>
<dbReference type="Pfam" id="PF00023">
    <property type="entry name" value="Ank"/>
    <property type="match status" value="2"/>
</dbReference>
<evidence type="ECO:0000313" key="6">
    <source>
        <dbReference type="EMBL" id="EAU38850.1"/>
    </source>
</evidence>
<dbReference type="PANTHER" id="PTHR24198:SF165">
    <property type="entry name" value="ANKYRIN REPEAT-CONTAINING PROTEIN-RELATED"/>
    <property type="match status" value="1"/>
</dbReference>
<dbReference type="OrthoDB" id="1577640at2759"/>
<dbReference type="STRING" id="341663.Q0D1I0"/>
<feature type="repeat" description="ANK" evidence="3">
    <location>
        <begin position="1027"/>
        <end position="1052"/>
    </location>
</feature>
<evidence type="ECO:0000256" key="3">
    <source>
        <dbReference type="PROSITE-ProRule" id="PRU00023"/>
    </source>
</evidence>
<dbReference type="SUPFAM" id="SSF52540">
    <property type="entry name" value="P-loop containing nucleoside triphosphate hydrolases"/>
    <property type="match status" value="1"/>
</dbReference>
<dbReference type="InterPro" id="IPR056884">
    <property type="entry name" value="NPHP3-like_N"/>
</dbReference>
<feature type="domain" description="Nephrocystin 3-like N-terminal" evidence="5">
    <location>
        <begin position="321"/>
        <end position="479"/>
    </location>
</feature>
<dbReference type="GO" id="GO:0003824">
    <property type="term" value="F:catalytic activity"/>
    <property type="evidence" value="ECO:0007669"/>
    <property type="project" value="InterPro"/>
</dbReference>
<dbReference type="Gene3D" id="1.25.40.20">
    <property type="entry name" value="Ankyrin repeat-containing domain"/>
    <property type="match status" value="4"/>
</dbReference>
<dbReference type="Pfam" id="PF12796">
    <property type="entry name" value="Ank_2"/>
    <property type="match status" value="4"/>
</dbReference>
<dbReference type="VEuPathDB" id="FungiDB:ATEG_00204"/>
<dbReference type="Pfam" id="PF22939">
    <property type="entry name" value="WHD_GPIID"/>
    <property type="match status" value="1"/>
</dbReference>
<dbReference type="SUPFAM" id="SSF48403">
    <property type="entry name" value="Ankyrin repeat"/>
    <property type="match status" value="2"/>
</dbReference>
<feature type="repeat" description="ANK" evidence="3">
    <location>
        <begin position="1061"/>
        <end position="1085"/>
    </location>
</feature>
<dbReference type="InterPro" id="IPR027417">
    <property type="entry name" value="P-loop_NTPase"/>
</dbReference>
<sequence length="1359" mass="152418">MGESSATAVAKDMLRSFPNIKIGLMVGVGGGAPGPPSEKPEDDIRLGDIVVSRPGPGHGGVIQYDYGKTLSEGEFVDIGYLNRPPNVLLTALTKLLSRIELEGSSVSRQVAEIGRKYPQKSQDWKYQGVENDQLYGESFRHADIHRSCQDIHCAESEDRLVSRKPRDSTDPVIHCGLIASGNQVMRDSVTREKLRKKHGVLCFEMEAAGLNNNFPCLVVRGICDYSDSHKSKRWQPYAAAVSAAFSKQLLQVIPVAQLERTPKVSFIIGKLEKEVQKLSDNMKPLLQTQQSQERQKVLDWLAPGYYQSQHADIQRHLDHDSGKTFTEHEVFKAWSRGSNDVKILFCPGLPGAGKTSMASIAIHRLLKMREEQRSAVAFLYFNYNLRPEQTLMHMHRTILRQLVETFPSIPDEIAQHHRANRDPSLLEIFDMLSSVIENHNPVFIVIDALDECSPESLSEVLDAVQRLQNLGARFMLTSRFNTSIEGRFRHVDKCFSLEILAADKDMEAYIARNFDFTIFYQIPDELSEIERFKQVVIRAAKGMFLLVRLFLNLLKDKCTRGEIEDELENIENRRTRDPLHEAYKKTLHMIENGGRSEWAYRVMSWVFHARRPLEAKELQEALAAQTQRDMNRLDMNYAPPDIQAVISYCSGLIVLSPISGKIEFVHFTAYQYFENYRHENPWITKSRREIALACLKYLCFDPFTAKPGHASFLDYAIHFWAEHIKHVQTDGEVRQAAKRFLQNIFLTSSVDRMLPANDHTYVSLSLLIDDFEMFRATGLHMVARFGLVTQLEDLLEGTPAPEINSRDPYGQTPLILAVRYGHQDVVDILLSCSNADPNLTDDDGLSPLSIASQLGYSGIVQSLLSTGRVDPNHTALDGLSPIMYAARGGHNLVIELLLADEKTNPGPEELTSAVSMRSADVVRLLLESGRVGIDSFKGGSGGTFMMAVQSGSKEVINLLLQHGHANAPRPLGMPAHVAVANYMGLPASDDSLENEKIFWLAIEKGLVDVVVLLLRNRMVDPDLADSGGKTVLMVAAENRHKEVVEALLRVGSAFADAMAENGDTALFVAVARRDVEITRILLDIGIADPNLGCHPFKYPLPYAVKNNYFDIIQVLIEIDRTDPNPGFQEAMATWQTPLVRIFLSLPGVDPNIEDRKTHETPLMTAICRPDLEMVQVLLQSKTVDINAQNSRGETALRTAIRWRYLEMVQVLLETGKIDPNPEFQAAVATWQIPLMRIFFSLPGVDPNIEDRTTGETPLMTAISRQDLEMVQVLLQSKAVDVNAQNSRGETALMHATSMNDLEVVRLLVEDRGADTAIRSKCGRTASDLVEWDIWTMEEIHRLLSPKRCRSVRSEGIAMV</sequence>
<dbReference type="HOGENOM" id="CLU_000288_34_2_1"/>
<feature type="domain" description="GPI inositol-deacylase winged helix" evidence="4">
    <location>
        <begin position="597"/>
        <end position="674"/>
    </location>
</feature>
<name>Q0D1I0_ASPTN</name>
<dbReference type="SUPFAM" id="SSF53167">
    <property type="entry name" value="Purine and uridine phosphorylases"/>
    <property type="match status" value="1"/>
</dbReference>
<dbReference type="eggNOG" id="KOG4177">
    <property type="taxonomic scope" value="Eukaryota"/>
</dbReference>
<gene>
    <name evidence="6" type="ORF">ATEG_00204</name>
</gene>
<dbReference type="InterPro" id="IPR054471">
    <property type="entry name" value="GPIID_WHD"/>
</dbReference>
<feature type="repeat" description="ANK" evidence="3">
    <location>
        <begin position="809"/>
        <end position="831"/>
    </location>
</feature>
<evidence type="ECO:0000256" key="2">
    <source>
        <dbReference type="ARBA" id="ARBA00023043"/>
    </source>
</evidence>
<reference evidence="7" key="1">
    <citation type="submission" date="2005-09" db="EMBL/GenBank/DDBJ databases">
        <title>Annotation of the Aspergillus terreus NIH2624 genome.</title>
        <authorList>
            <person name="Birren B.W."/>
            <person name="Lander E.S."/>
            <person name="Galagan J.E."/>
            <person name="Nusbaum C."/>
            <person name="Devon K."/>
            <person name="Henn M."/>
            <person name="Ma L.-J."/>
            <person name="Jaffe D.B."/>
            <person name="Butler J."/>
            <person name="Alvarez P."/>
            <person name="Gnerre S."/>
            <person name="Grabherr M."/>
            <person name="Kleber M."/>
            <person name="Mauceli E.W."/>
            <person name="Brockman W."/>
            <person name="Rounsley S."/>
            <person name="Young S.K."/>
            <person name="LaButti K."/>
            <person name="Pushparaj V."/>
            <person name="DeCaprio D."/>
            <person name="Crawford M."/>
            <person name="Koehrsen M."/>
            <person name="Engels R."/>
            <person name="Montgomery P."/>
            <person name="Pearson M."/>
            <person name="Howarth C."/>
            <person name="Larson L."/>
            <person name="Luoma S."/>
            <person name="White J."/>
            <person name="Alvarado L."/>
            <person name="Kodira C.D."/>
            <person name="Zeng Q."/>
            <person name="Oleary S."/>
            <person name="Yandava C."/>
            <person name="Denning D.W."/>
            <person name="Nierman W.C."/>
            <person name="Milne T."/>
            <person name="Madden K."/>
        </authorList>
    </citation>
    <scope>NUCLEOTIDE SEQUENCE [LARGE SCALE GENOMIC DNA]</scope>
    <source>
        <strain evidence="7">NIH 2624 / FGSC A1156</strain>
    </source>
</reference>
<accession>Q0D1I0</accession>
<protein>
    <submittedName>
        <fullName evidence="6">Uncharacterized protein</fullName>
    </submittedName>
</protein>
<evidence type="ECO:0000259" key="4">
    <source>
        <dbReference type="Pfam" id="PF22939"/>
    </source>
</evidence>
<evidence type="ECO:0000259" key="5">
    <source>
        <dbReference type="Pfam" id="PF24883"/>
    </source>
</evidence>
<dbReference type="Gene3D" id="3.40.50.1580">
    <property type="entry name" value="Nucleoside phosphorylase domain"/>
    <property type="match status" value="1"/>
</dbReference>
<dbReference type="PROSITE" id="PS50088">
    <property type="entry name" value="ANK_REPEAT"/>
    <property type="match status" value="4"/>
</dbReference>
<dbReference type="GO" id="GO:0009116">
    <property type="term" value="P:nucleoside metabolic process"/>
    <property type="evidence" value="ECO:0007669"/>
    <property type="project" value="InterPro"/>
</dbReference>
<dbReference type="OMA" id="MLYCKWD"/>
<feature type="repeat" description="ANK" evidence="3">
    <location>
        <begin position="1253"/>
        <end position="1286"/>
    </location>
</feature>